<reference evidence="2 3" key="1">
    <citation type="journal article" date="2012" name="Environ. Microbiol.">
        <title>The genome of the ammonia-oxidizing Candidatus Nitrososphaera gargensis: insights into metabolic versatility and environmental adaptations.</title>
        <authorList>
            <person name="Spang A."/>
            <person name="Poehlein A."/>
            <person name="Offre P."/>
            <person name="Zumbragel S."/>
            <person name="Haider S."/>
            <person name="Rychlik N."/>
            <person name="Nowka B."/>
            <person name="Schmeisser C."/>
            <person name="Lebedeva E.V."/>
            <person name="Rattei T."/>
            <person name="Bohm C."/>
            <person name="Schmid M."/>
            <person name="Galushko A."/>
            <person name="Hatzenpichler R."/>
            <person name="Weinmaier T."/>
            <person name="Daniel R."/>
            <person name="Schleper C."/>
            <person name="Spieck E."/>
            <person name="Streit W."/>
            <person name="Wagner M."/>
        </authorList>
    </citation>
    <scope>NUCLEOTIDE SEQUENCE [LARGE SCALE GENOMIC DNA]</scope>
    <source>
        <strain evidence="3">Ga9.2</strain>
    </source>
</reference>
<dbReference type="InParanoid" id="K0IJV3"/>
<dbReference type="AlphaFoldDB" id="K0IJV3"/>
<dbReference type="STRING" id="1237085.Ngar_c34700"/>
<evidence type="ECO:0000313" key="2">
    <source>
        <dbReference type="EMBL" id="AFU60385.1"/>
    </source>
</evidence>
<dbReference type="BioCyc" id="CNIT1237085:G1324-3471-MONOMER"/>
<feature type="compositionally biased region" description="Polar residues" evidence="1">
    <location>
        <begin position="16"/>
        <end position="31"/>
    </location>
</feature>
<proteinExistence type="predicted"/>
<dbReference type="Proteomes" id="UP000008037">
    <property type="component" value="Chromosome"/>
</dbReference>
<protein>
    <submittedName>
        <fullName evidence="2">Uncharacterized protein</fullName>
    </submittedName>
</protein>
<dbReference type="HOGENOM" id="CLU_1387625_0_0_2"/>
<evidence type="ECO:0000313" key="3">
    <source>
        <dbReference type="Proteomes" id="UP000008037"/>
    </source>
</evidence>
<keyword evidence="3" id="KW-1185">Reference proteome</keyword>
<dbReference type="KEGG" id="nga:Ngar_c34700"/>
<evidence type="ECO:0000256" key="1">
    <source>
        <dbReference type="SAM" id="MobiDB-lite"/>
    </source>
</evidence>
<organism evidence="2 3">
    <name type="scientific">Nitrososphaera gargensis (strain Ga9.2)</name>
    <dbReference type="NCBI Taxonomy" id="1237085"/>
    <lineage>
        <taxon>Archaea</taxon>
        <taxon>Nitrososphaerota</taxon>
        <taxon>Nitrososphaeria</taxon>
        <taxon>Nitrososphaerales</taxon>
        <taxon>Nitrososphaeraceae</taxon>
        <taxon>Nitrososphaera</taxon>
    </lineage>
</organism>
<accession>K0IJV3</accession>
<name>K0IJV3_NITGG</name>
<gene>
    <name evidence="2" type="ordered locus">Ngar_c34700</name>
</gene>
<dbReference type="EMBL" id="CP002408">
    <property type="protein sequence ID" value="AFU60385.1"/>
    <property type="molecule type" value="Genomic_DNA"/>
</dbReference>
<sequence length="196" mass="21040">MVRCYHLTFELTVQDESGATSTDTASVTVKNVDNGGDNSGEDGVNTNSASGLNTRLSAGEGVEEGAEEQDLCKRIPQPPACRLTNNFILPETRITSVKDRNGTHLPVDGSSTPSTISDSITFTFEGEQLDEDKSGQVSFKCRLDRGAVFEPCTSPITYSGLATDHYKGTFVPHTFEVVAIDNSVKKGTIDKFGNPI</sequence>
<feature type="compositionally biased region" description="Polar residues" evidence="1">
    <location>
        <begin position="44"/>
        <end position="54"/>
    </location>
</feature>
<feature type="region of interest" description="Disordered" evidence="1">
    <location>
        <begin position="16"/>
        <end position="54"/>
    </location>
</feature>